<evidence type="ECO:0000313" key="3">
    <source>
        <dbReference type="EMBL" id="SET61094.1"/>
    </source>
</evidence>
<keyword evidence="3" id="KW-0413">Isomerase</keyword>
<reference evidence="3 4" key="1">
    <citation type="submission" date="2016-10" db="EMBL/GenBank/DDBJ databases">
        <authorList>
            <person name="Varghese N."/>
            <person name="Submissions S."/>
        </authorList>
    </citation>
    <scope>NUCLEOTIDE SEQUENCE [LARGE SCALE GENOMIC DNA]</scope>
    <source>
        <strain evidence="3 4">DSM 16525</strain>
    </source>
</reference>
<feature type="domain" description="Thioredoxin" evidence="2">
    <location>
        <begin position="26"/>
        <end position="145"/>
    </location>
</feature>
<evidence type="ECO:0000256" key="1">
    <source>
        <dbReference type="SAM" id="SignalP"/>
    </source>
</evidence>
<dbReference type="CDD" id="cd02947">
    <property type="entry name" value="TRX_family"/>
    <property type="match status" value="1"/>
</dbReference>
<feature type="signal peptide" evidence="1">
    <location>
        <begin position="1"/>
        <end position="19"/>
    </location>
</feature>
<accession>A0ABY1C3N5</accession>
<dbReference type="InterPro" id="IPR011990">
    <property type="entry name" value="TPR-like_helical_dom_sf"/>
</dbReference>
<feature type="chain" id="PRO_5047074880" evidence="1">
    <location>
        <begin position="20"/>
        <end position="450"/>
    </location>
</feature>
<dbReference type="SUPFAM" id="SSF52833">
    <property type="entry name" value="Thioredoxin-like"/>
    <property type="match status" value="1"/>
</dbReference>
<dbReference type="GO" id="GO:0016853">
    <property type="term" value="F:isomerase activity"/>
    <property type="evidence" value="ECO:0007669"/>
    <property type="project" value="UniProtKB-KW"/>
</dbReference>
<dbReference type="SUPFAM" id="SSF48452">
    <property type="entry name" value="TPR-like"/>
    <property type="match status" value="1"/>
</dbReference>
<gene>
    <name evidence="3" type="ORF">SAMN05443572_102879</name>
</gene>
<proteinExistence type="predicted"/>
<dbReference type="EMBL" id="FOIB01000002">
    <property type="protein sequence ID" value="SET61094.1"/>
    <property type="molecule type" value="Genomic_DNA"/>
</dbReference>
<dbReference type="InterPro" id="IPR013766">
    <property type="entry name" value="Thioredoxin_domain"/>
</dbReference>
<dbReference type="InterPro" id="IPR036249">
    <property type="entry name" value="Thioredoxin-like_sf"/>
</dbReference>
<evidence type="ECO:0000313" key="4">
    <source>
        <dbReference type="Proteomes" id="UP000183760"/>
    </source>
</evidence>
<dbReference type="Pfam" id="PF13899">
    <property type="entry name" value="Thioredoxin_7"/>
    <property type="match status" value="1"/>
</dbReference>
<dbReference type="Proteomes" id="UP000183760">
    <property type="component" value="Unassembled WGS sequence"/>
</dbReference>
<keyword evidence="1" id="KW-0732">Signal</keyword>
<dbReference type="Gene3D" id="3.40.30.10">
    <property type="entry name" value="Glutaredoxin"/>
    <property type="match status" value="1"/>
</dbReference>
<dbReference type="PROSITE" id="PS51352">
    <property type="entry name" value="THIOREDOXIN_2"/>
    <property type="match status" value="1"/>
</dbReference>
<evidence type="ECO:0000259" key="2">
    <source>
        <dbReference type="PROSITE" id="PS51352"/>
    </source>
</evidence>
<dbReference type="RefSeq" id="WP_074951197.1">
    <property type="nucleotide sequence ID" value="NZ_BJXR01000014.1"/>
</dbReference>
<dbReference type="Gene3D" id="1.25.40.10">
    <property type="entry name" value="Tetratricopeptide repeat domain"/>
    <property type="match status" value="1"/>
</dbReference>
<name>A0ABY1C3N5_MYXFU</name>
<keyword evidence="4" id="KW-1185">Reference proteome</keyword>
<sequence length="450" mass="49074">MTMRLAVGALLLLWGCATSSTTTQRATAPHARPVFLEDDWEGALREAKAGRRPLFVEAWAPWCQSCRSLRATVLTSPALGEWADRFVWLTLNTDAQSSLPFLQRYPVDTWPTLLVLEPEHGAVISRSLGAVSVPQLLGLLAQAERTFQRGHGGAEVLARADELALQGRHAEAAQSYEQALARLTVEDARRAGTVVSWLKVLSASGAAEECMRVAGRELPGLARADDRTRLLYVGMGCALDADTEEARAARDRFAEEARRGLDAPEDALSPLQRSSLFELSCEAYELAGDTAGLRGMTERWWTFLLAQARHARDAEERAALDSHRVMAAALRNRPDEALGLLERSARELPGDYNPPARLATLHAMAGRHDEALASSERALALAPRIARGTVLAGHARILLARGEGARAERLLTEALGELDSTPGMPREHLQRRALEHALKRVRASNAAPVK</sequence>
<comment type="caution">
    <text evidence="3">The sequence shown here is derived from an EMBL/GenBank/DDBJ whole genome shotgun (WGS) entry which is preliminary data.</text>
</comment>
<protein>
    <submittedName>
        <fullName evidence="3">Thiol-disulfide isomerase or thioredoxin</fullName>
    </submittedName>
</protein>
<organism evidence="3 4">
    <name type="scientific">Myxococcus fulvus</name>
    <dbReference type="NCBI Taxonomy" id="33"/>
    <lineage>
        <taxon>Bacteria</taxon>
        <taxon>Pseudomonadati</taxon>
        <taxon>Myxococcota</taxon>
        <taxon>Myxococcia</taxon>
        <taxon>Myxococcales</taxon>
        <taxon>Cystobacterineae</taxon>
        <taxon>Myxococcaceae</taxon>
        <taxon>Myxococcus</taxon>
    </lineage>
</organism>